<dbReference type="InterPro" id="IPR041146">
    <property type="entry name" value="IFT81_CH"/>
</dbReference>
<dbReference type="STRING" id="36087.A0A077Z0Q0"/>
<comment type="similarity">
    <text evidence="6">Belongs to the IFT81 family.</text>
</comment>
<feature type="domain" description="IFT81 calponin homology" evidence="8">
    <location>
        <begin position="2"/>
        <end position="62"/>
    </location>
</feature>
<evidence type="ECO:0000256" key="4">
    <source>
        <dbReference type="ARBA" id="ARBA00023069"/>
    </source>
</evidence>
<dbReference type="InterPro" id="IPR043016">
    <property type="entry name" value="IFT81_N_sf"/>
</dbReference>
<evidence type="ECO:0000256" key="3">
    <source>
        <dbReference type="ARBA" id="ARBA00023054"/>
    </source>
</evidence>
<dbReference type="EMBL" id="HG805816">
    <property type="protein sequence ID" value="CDW52155.1"/>
    <property type="molecule type" value="Genomic_DNA"/>
</dbReference>
<gene>
    <name evidence="9" type="ORF">TTRE_0000041401</name>
</gene>
<evidence type="ECO:0000259" key="8">
    <source>
        <dbReference type="Pfam" id="PF18383"/>
    </source>
</evidence>
<keyword evidence="2" id="KW-0970">Cilium biogenesis/degradation</keyword>
<dbReference type="PANTHER" id="PTHR15614">
    <property type="entry name" value="INTRAFLAGELLAR TRANSPORT PROTEIN 81 HOMOLOG"/>
    <property type="match status" value="1"/>
</dbReference>
<protein>
    <recommendedName>
        <fullName evidence="8">IFT81 calponin homology domain-containing protein</fullName>
    </recommendedName>
</protein>
<feature type="coiled-coil region" evidence="7">
    <location>
        <begin position="74"/>
        <end position="190"/>
    </location>
</feature>
<dbReference type="GO" id="GO:0042073">
    <property type="term" value="P:intraciliary transport"/>
    <property type="evidence" value="ECO:0007669"/>
    <property type="project" value="InterPro"/>
</dbReference>
<dbReference type="GO" id="GO:0015631">
    <property type="term" value="F:tubulin binding"/>
    <property type="evidence" value="ECO:0007669"/>
    <property type="project" value="InterPro"/>
</dbReference>
<reference evidence="9" key="2">
    <citation type="submission" date="2014-03" db="EMBL/GenBank/DDBJ databases">
        <title>The whipworm genome and dual-species transcriptomics of an intimate host-pathogen interaction.</title>
        <authorList>
            <person name="Foth B.J."/>
            <person name="Tsai I.J."/>
            <person name="Reid A.J."/>
            <person name="Bancroft A.J."/>
            <person name="Nichol S."/>
            <person name="Tracey A."/>
            <person name="Holroyd N."/>
            <person name="Cotton J.A."/>
            <person name="Stanley E.J."/>
            <person name="Zarowiecki M."/>
            <person name="Liu J.Z."/>
            <person name="Huckvale T."/>
            <person name="Cooper P.J."/>
            <person name="Grencis R.K."/>
            <person name="Berriman M."/>
        </authorList>
    </citation>
    <scope>NUCLEOTIDE SEQUENCE [LARGE SCALE GENOMIC DNA]</scope>
</reference>
<dbReference type="GO" id="GO:0030992">
    <property type="term" value="C:intraciliary transport particle B"/>
    <property type="evidence" value="ECO:0007669"/>
    <property type="project" value="InterPro"/>
</dbReference>
<dbReference type="Proteomes" id="UP000030665">
    <property type="component" value="Unassembled WGS sequence"/>
</dbReference>
<evidence type="ECO:0000256" key="1">
    <source>
        <dbReference type="ARBA" id="ARBA00004138"/>
    </source>
</evidence>
<evidence type="ECO:0000256" key="7">
    <source>
        <dbReference type="SAM" id="Coils"/>
    </source>
</evidence>
<name>A0A077Z0Q0_TRITR</name>
<dbReference type="AlphaFoldDB" id="A0A077Z0Q0"/>
<evidence type="ECO:0000256" key="6">
    <source>
        <dbReference type="ARBA" id="ARBA00043983"/>
    </source>
</evidence>
<keyword evidence="5" id="KW-0966">Cell projection</keyword>
<feature type="coiled-coil region" evidence="7">
    <location>
        <begin position="280"/>
        <end position="307"/>
    </location>
</feature>
<dbReference type="Pfam" id="PF18383">
    <property type="entry name" value="IFT81_CH"/>
    <property type="match status" value="1"/>
</dbReference>
<comment type="subcellular location">
    <subcellularLocation>
        <location evidence="1">Cell projection</location>
        <location evidence="1">Cilium</location>
    </subcellularLocation>
</comment>
<dbReference type="GO" id="GO:0060271">
    <property type="term" value="P:cilium assembly"/>
    <property type="evidence" value="ECO:0007669"/>
    <property type="project" value="InterPro"/>
</dbReference>
<dbReference type="InterPro" id="IPR029600">
    <property type="entry name" value="IFT81"/>
</dbReference>
<evidence type="ECO:0000256" key="2">
    <source>
        <dbReference type="ARBA" id="ARBA00022794"/>
    </source>
</evidence>
<keyword evidence="4" id="KW-0969">Cilium</keyword>
<organism evidence="9 10">
    <name type="scientific">Trichuris trichiura</name>
    <name type="common">Whipworm</name>
    <name type="synonym">Trichocephalus trichiurus</name>
    <dbReference type="NCBI Taxonomy" id="36087"/>
    <lineage>
        <taxon>Eukaryota</taxon>
        <taxon>Metazoa</taxon>
        <taxon>Ecdysozoa</taxon>
        <taxon>Nematoda</taxon>
        <taxon>Enoplea</taxon>
        <taxon>Dorylaimia</taxon>
        <taxon>Trichinellida</taxon>
        <taxon>Trichuridae</taxon>
        <taxon>Trichuris</taxon>
    </lineage>
</organism>
<dbReference type="OrthoDB" id="276029at2759"/>
<dbReference type="GO" id="GO:0036064">
    <property type="term" value="C:ciliary basal body"/>
    <property type="evidence" value="ECO:0007669"/>
    <property type="project" value="TreeGrafter"/>
</dbReference>
<evidence type="ECO:0000256" key="5">
    <source>
        <dbReference type="ARBA" id="ARBA00023273"/>
    </source>
</evidence>
<reference evidence="9" key="1">
    <citation type="submission" date="2014-01" db="EMBL/GenBank/DDBJ databases">
        <authorList>
            <person name="Aslett M."/>
        </authorList>
    </citation>
    <scope>NUCLEOTIDE SEQUENCE</scope>
</reference>
<accession>A0A077Z0Q0</accession>
<keyword evidence="10" id="KW-1185">Reference proteome</keyword>
<keyword evidence="3 7" id="KW-0175">Coiled coil</keyword>
<proteinExistence type="inferred from homology"/>
<dbReference type="Gene3D" id="1.10.418.70">
    <property type="entry name" value="Intraflagellar transport protein 81, N-terminal domain"/>
    <property type="match status" value="1"/>
</dbReference>
<sequence>MRLLQGLAVVRYKPLLSNEATELRRSIVRGDKAAIFDALEWLLRPDSEAEKRLYLAKFLVPVQVPPEFLQDIEIEQLCRQCDQLMDEFKEVHREYERTRQLAEAGGSVHQDIEAMESERDVISRRVNRLKMQAELAPNSNEMFEACRQLRMQLERLNELSRTREDLATTLSKTDQKLSRLEQNIDFCRKKNESTKPEGSVQRLISTIALVMTQCSDALKLLEEEVNVLEYLNKEKLPTDIAEREETLRRLQLAADQKLSRSLDLTDLELQVPIANVIIRSTLFLRKVQNAKEEIDRLREQLNEKTADADDSLTLYRQQVSTFFINYLLFVLSNPRYLSGSQDTTAKA</sequence>
<evidence type="ECO:0000313" key="9">
    <source>
        <dbReference type="EMBL" id="CDW52155.1"/>
    </source>
</evidence>
<evidence type="ECO:0000313" key="10">
    <source>
        <dbReference type="Proteomes" id="UP000030665"/>
    </source>
</evidence>
<dbReference type="PANTHER" id="PTHR15614:SF2">
    <property type="entry name" value="INTRAFLAGELLAR TRANSPORT PROTEIN 81 HOMOLOG"/>
    <property type="match status" value="1"/>
</dbReference>